<dbReference type="Gene3D" id="2.30.170.40">
    <property type="entry name" value="Ribosomal protein L28/L24"/>
    <property type="match status" value="1"/>
</dbReference>
<evidence type="ECO:0000313" key="8">
    <source>
        <dbReference type="EMBL" id="KIM54065.1"/>
    </source>
</evidence>
<evidence type="ECO:0000256" key="5">
    <source>
        <dbReference type="ARBA" id="ARBA00035269"/>
    </source>
</evidence>
<dbReference type="SUPFAM" id="SSF143800">
    <property type="entry name" value="L28p-like"/>
    <property type="match status" value="1"/>
</dbReference>
<dbReference type="HOGENOM" id="CLU_064548_1_0_1"/>
<dbReference type="GO" id="GO:0005762">
    <property type="term" value="C:mitochondrial large ribosomal subunit"/>
    <property type="evidence" value="ECO:0007669"/>
    <property type="project" value="TreeGrafter"/>
</dbReference>
<dbReference type="InterPro" id="IPR037147">
    <property type="entry name" value="Ribosomal_bL28_sf"/>
</dbReference>
<dbReference type="PANTHER" id="PTHR13528">
    <property type="entry name" value="39S RIBOSOMAL PROTEIN L28, MITOCHONDRIAL"/>
    <property type="match status" value="1"/>
</dbReference>
<name>A0A0C3CZT6_9AGAM</name>
<keyword evidence="3" id="KW-0687">Ribonucleoprotein</keyword>
<dbReference type="GO" id="GO:0006412">
    <property type="term" value="P:translation"/>
    <property type="evidence" value="ECO:0007669"/>
    <property type="project" value="InterPro"/>
</dbReference>
<feature type="coiled-coil region" evidence="6">
    <location>
        <begin position="107"/>
        <end position="151"/>
    </location>
</feature>
<keyword evidence="9" id="KW-1185">Reference proteome</keyword>
<dbReference type="InterPro" id="IPR026569">
    <property type="entry name" value="Ribosomal_bL28"/>
</dbReference>
<evidence type="ECO:0000313" key="9">
    <source>
        <dbReference type="Proteomes" id="UP000053989"/>
    </source>
</evidence>
<evidence type="ECO:0000256" key="2">
    <source>
        <dbReference type="ARBA" id="ARBA00022980"/>
    </source>
</evidence>
<dbReference type="InParanoid" id="A0A0C3CZT6"/>
<feature type="compositionally biased region" description="Polar residues" evidence="7">
    <location>
        <begin position="176"/>
        <end position="188"/>
    </location>
</feature>
<dbReference type="GO" id="GO:0003735">
    <property type="term" value="F:structural constituent of ribosome"/>
    <property type="evidence" value="ECO:0007669"/>
    <property type="project" value="InterPro"/>
</dbReference>
<evidence type="ECO:0000256" key="3">
    <source>
        <dbReference type="ARBA" id="ARBA00023274"/>
    </source>
</evidence>
<feature type="region of interest" description="Disordered" evidence="7">
    <location>
        <begin position="156"/>
        <end position="188"/>
    </location>
</feature>
<dbReference type="EMBL" id="KN822163">
    <property type="protein sequence ID" value="KIM54065.1"/>
    <property type="molecule type" value="Genomic_DNA"/>
</dbReference>
<evidence type="ECO:0000256" key="4">
    <source>
        <dbReference type="ARBA" id="ARBA00035265"/>
    </source>
</evidence>
<gene>
    <name evidence="8" type="ORF">SCLCIDRAFT_1222281</name>
</gene>
<evidence type="ECO:0000256" key="1">
    <source>
        <dbReference type="ARBA" id="ARBA00008760"/>
    </source>
</evidence>
<reference evidence="9" key="2">
    <citation type="submission" date="2015-01" db="EMBL/GenBank/DDBJ databases">
        <title>Evolutionary Origins and Diversification of the Mycorrhizal Mutualists.</title>
        <authorList>
            <consortium name="DOE Joint Genome Institute"/>
            <consortium name="Mycorrhizal Genomics Consortium"/>
            <person name="Kohler A."/>
            <person name="Kuo A."/>
            <person name="Nagy L.G."/>
            <person name="Floudas D."/>
            <person name="Copeland A."/>
            <person name="Barry K.W."/>
            <person name="Cichocki N."/>
            <person name="Veneault-Fourrey C."/>
            <person name="LaButti K."/>
            <person name="Lindquist E.A."/>
            <person name="Lipzen A."/>
            <person name="Lundell T."/>
            <person name="Morin E."/>
            <person name="Murat C."/>
            <person name="Riley R."/>
            <person name="Ohm R."/>
            <person name="Sun H."/>
            <person name="Tunlid A."/>
            <person name="Henrissat B."/>
            <person name="Grigoriev I.V."/>
            <person name="Hibbett D.S."/>
            <person name="Martin F."/>
        </authorList>
    </citation>
    <scope>NUCLEOTIDE SEQUENCE [LARGE SCALE GENOMIC DNA]</scope>
    <source>
        <strain evidence="9">Foug A</strain>
    </source>
</reference>
<dbReference type="NCBIfam" id="TIGR00009">
    <property type="entry name" value="L28"/>
    <property type="match status" value="1"/>
</dbReference>
<proteinExistence type="inferred from homology"/>
<dbReference type="OrthoDB" id="361870at2759"/>
<dbReference type="Pfam" id="PF00830">
    <property type="entry name" value="Ribosomal_L28"/>
    <property type="match status" value="1"/>
</dbReference>
<evidence type="ECO:0000256" key="7">
    <source>
        <dbReference type="SAM" id="MobiDB-lite"/>
    </source>
</evidence>
<dbReference type="FunCoup" id="A0A0C3CZT6">
    <property type="interactions" value="144"/>
</dbReference>
<dbReference type="InterPro" id="IPR001383">
    <property type="entry name" value="Ribosomal_bL28_bact-type"/>
</dbReference>
<evidence type="ECO:0000256" key="6">
    <source>
        <dbReference type="SAM" id="Coils"/>
    </source>
</evidence>
<dbReference type="InterPro" id="IPR034704">
    <property type="entry name" value="Ribosomal_bL28/bL31-like_sf"/>
</dbReference>
<dbReference type="PANTHER" id="PTHR13528:SF2">
    <property type="entry name" value="LARGE RIBOSOMAL SUBUNIT PROTEIN BL28M"/>
    <property type="match status" value="1"/>
</dbReference>
<organism evidence="8 9">
    <name type="scientific">Scleroderma citrinum Foug A</name>
    <dbReference type="NCBI Taxonomy" id="1036808"/>
    <lineage>
        <taxon>Eukaryota</taxon>
        <taxon>Fungi</taxon>
        <taxon>Dikarya</taxon>
        <taxon>Basidiomycota</taxon>
        <taxon>Agaricomycotina</taxon>
        <taxon>Agaricomycetes</taxon>
        <taxon>Agaricomycetidae</taxon>
        <taxon>Boletales</taxon>
        <taxon>Sclerodermatineae</taxon>
        <taxon>Sclerodermataceae</taxon>
        <taxon>Scleroderma</taxon>
    </lineage>
</organism>
<keyword evidence="6" id="KW-0175">Coiled coil</keyword>
<sequence length="188" mass="21231">MFPSSVVFASLANISTPFKRSSLGLFHGKLKQYGNNVPFSKKKTRRSWLPNVQNKRLASDALGRKVEIKVTTRALKTIRKHGGLDHYLLKTKPELLGYEGMRLRILVREALQAEADAQAEAKRIEEETARIEKKKQLAKEEAARLAKQKELQTLRKMQLKKERRRSESLAAGILGVQSNSGSPSELTH</sequence>
<dbReference type="FunFam" id="2.30.170.40:FF:000003">
    <property type="entry name" value="54S ribosomal protein L24"/>
    <property type="match status" value="1"/>
</dbReference>
<keyword evidence="2" id="KW-0689">Ribosomal protein</keyword>
<dbReference type="Proteomes" id="UP000053989">
    <property type="component" value="Unassembled WGS sequence"/>
</dbReference>
<dbReference type="HAMAP" id="MF_00373">
    <property type="entry name" value="Ribosomal_bL28"/>
    <property type="match status" value="1"/>
</dbReference>
<dbReference type="STRING" id="1036808.A0A0C3CZT6"/>
<comment type="similarity">
    <text evidence="1">Belongs to the bacterial ribosomal protein bL28 family.</text>
</comment>
<reference evidence="8 9" key="1">
    <citation type="submission" date="2014-04" db="EMBL/GenBank/DDBJ databases">
        <authorList>
            <consortium name="DOE Joint Genome Institute"/>
            <person name="Kuo A."/>
            <person name="Kohler A."/>
            <person name="Nagy L.G."/>
            <person name="Floudas D."/>
            <person name="Copeland A."/>
            <person name="Barry K.W."/>
            <person name="Cichocki N."/>
            <person name="Veneault-Fourrey C."/>
            <person name="LaButti K."/>
            <person name="Lindquist E.A."/>
            <person name="Lipzen A."/>
            <person name="Lundell T."/>
            <person name="Morin E."/>
            <person name="Murat C."/>
            <person name="Sun H."/>
            <person name="Tunlid A."/>
            <person name="Henrissat B."/>
            <person name="Grigoriev I.V."/>
            <person name="Hibbett D.S."/>
            <person name="Martin F."/>
            <person name="Nordberg H.P."/>
            <person name="Cantor M.N."/>
            <person name="Hua S.X."/>
        </authorList>
    </citation>
    <scope>NUCLEOTIDE SEQUENCE [LARGE SCALE GENOMIC DNA]</scope>
    <source>
        <strain evidence="8 9">Foug A</strain>
    </source>
</reference>
<dbReference type="AlphaFoldDB" id="A0A0C3CZT6"/>
<accession>A0A0C3CZT6</accession>
<protein>
    <recommendedName>
        <fullName evidence="4">Large ribosomal subunit protein bL28c</fullName>
    </recommendedName>
    <alternativeName>
        <fullName evidence="5">Large ribosomal subunit protein bL28m</fullName>
    </alternativeName>
</protein>